<dbReference type="InterPro" id="IPR012347">
    <property type="entry name" value="Ferritin-like"/>
</dbReference>
<dbReference type="PROSITE" id="PS51257">
    <property type="entry name" value="PROKAR_LIPOPROTEIN"/>
    <property type="match status" value="1"/>
</dbReference>
<feature type="signal peptide" evidence="2">
    <location>
        <begin position="1"/>
        <end position="20"/>
    </location>
</feature>
<dbReference type="Gene3D" id="1.20.1260.10">
    <property type="match status" value="1"/>
</dbReference>
<proteinExistence type="predicted"/>
<feature type="chain" id="PRO_5047412982" evidence="2">
    <location>
        <begin position="21"/>
        <end position="246"/>
    </location>
</feature>
<keyword evidence="5" id="KW-1185">Reference proteome</keyword>
<dbReference type="EMBL" id="JARYGX010000020">
    <property type="protein sequence ID" value="MDH7453478.1"/>
    <property type="molecule type" value="Genomic_DNA"/>
</dbReference>
<evidence type="ECO:0000256" key="1">
    <source>
        <dbReference type="SAM" id="MobiDB-lite"/>
    </source>
</evidence>
<reference evidence="4" key="1">
    <citation type="journal article" date="2007" name="Int. J. Syst. Evol. Microbiol.">
        <title>Luteimonas composti sp. nov., a moderately thermophilic bacterium isolated from food waste.</title>
        <authorList>
            <person name="Young C.C."/>
            <person name="Kampfer P."/>
            <person name="Chen W.M."/>
            <person name="Yen W.S."/>
            <person name="Arun A.B."/>
            <person name="Lai W.A."/>
            <person name="Shen F.T."/>
            <person name="Rekha P.D."/>
            <person name="Lin K.Y."/>
            <person name="Chou J.H."/>
        </authorList>
    </citation>
    <scope>NUCLEOTIDE SEQUENCE</scope>
    <source>
        <strain evidence="4">CC-YY355</strain>
    </source>
</reference>
<keyword evidence="2" id="KW-0732">Signal</keyword>
<dbReference type="RefSeq" id="WP_280942695.1">
    <property type="nucleotide sequence ID" value="NZ_JARYGX010000020.1"/>
</dbReference>
<organism evidence="4 5">
    <name type="scientific">Luteimonas composti</name>
    <dbReference type="NCBI Taxonomy" id="398257"/>
    <lineage>
        <taxon>Bacteria</taxon>
        <taxon>Pseudomonadati</taxon>
        <taxon>Pseudomonadota</taxon>
        <taxon>Gammaproteobacteria</taxon>
        <taxon>Lysobacterales</taxon>
        <taxon>Lysobacteraceae</taxon>
        <taxon>Luteimonas</taxon>
    </lineage>
</organism>
<name>A0ABT6MTP3_9GAMM</name>
<dbReference type="Proteomes" id="UP001160550">
    <property type="component" value="Unassembled WGS sequence"/>
</dbReference>
<dbReference type="PANTHER" id="PTHR38593:SF1">
    <property type="entry name" value="BLR2558 PROTEIN"/>
    <property type="match status" value="1"/>
</dbReference>
<accession>A0ABT6MTP3</accession>
<evidence type="ECO:0000256" key="2">
    <source>
        <dbReference type="SAM" id="SignalP"/>
    </source>
</evidence>
<gene>
    <name evidence="4" type="ORF">QF205_10430</name>
</gene>
<evidence type="ECO:0000313" key="4">
    <source>
        <dbReference type="EMBL" id="MDH7453478.1"/>
    </source>
</evidence>
<dbReference type="PANTHER" id="PTHR38593">
    <property type="entry name" value="BLR2558 PROTEIN"/>
    <property type="match status" value="1"/>
</dbReference>
<evidence type="ECO:0000259" key="3">
    <source>
        <dbReference type="Pfam" id="PF13628"/>
    </source>
</evidence>
<feature type="region of interest" description="Disordered" evidence="1">
    <location>
        <begin position="21"/>
        <end position="59"/>
    </location>
</feature>
<protein>
    <submittedName>
        <fullName evidence="4">DUF4142 domain-containing protein</fullName>
    </submittedName>
</protein>
<evidence type="ECO:0000313" key="5">
    <source>
        <dbReference type="Proteomes" id="UP001160550"/>
    </source>
</evidence>
<sequence length="246" mass="25358">MKFHPTLLAAALTLALAACANDSDADNPPADPVAADTAPTEPAAAPDAATAPGASAGSLADHDRRALLAVQEVDRHEIAAAEDALAKNVQGDVRAYAETLRDDHGRNLEATRGLLGGVAGESGDGQHYAENGPNRDIAAGTADVQPAGAGQAAHTPEGDTASDSPELAAMRDKHEAERRRLSALEGDEFSREWIAAMVKGHEEALAKLDNELIPGAGDAAVAQHLQSTRAAISRHLDTARSLQGAR</sequence>
<reference evidence="4" key="2">
    <citation type="submission" date="2023-04" db="EMBL/GenBank/DDBJ databases">
        <authorList>
            <person name="Sun J.-Q."/>
        </authorList>
    </citation>
    <scope>NUCLEOTIDE SEQUENCE</scope>
    <source>
        <strain evidence="4">CC-YY355</strain>
    </source>
</reference>
<feature type="domain" description="DUF4142" evidence="3">
    <location>
        <begin position="165"/>
        <end position="242"/>
    </location>
</feature>
<feature type="region of interest" description="Disordered" evidence="1">
    <location>
        <begin position="119"/>
        <end position="175"/>
    </location>
</feature>
<dbReference type="InterPro" id="IPR025419">
    <property type="entry name" value="DUF4142"/>
</dbReference>
<comment type="caution">
    <text evidence="4">The sequence shown here is derived from an EMBL/GenBank/DDBJ whole genome shotgun (WGS) entry which is preliminary data.</text>
</comment>
<dbReference type="Pfam" id="PF13628">
    <property type="entry name" value="DUF4142"/>
    <property type="match status" value="1"/>
</dbReference>